<evidence type="ECO:0000313" key="3">
    <source>
        <dbReference type="EMBL" id="CAE0660877.1"/>
    </source>
</evidence>
<feature type="compositionally biased region" description="Low complexity" evidence="1">
    <location>
        <begin position="492"/>
        <end position="502"/>
    </location>
</feature>
<protein>
    <submittedName>
        <fullName evidence="3">Uncharacterized protein</fullName>
    </submittedName>
</protein>
<feature type="compositionally biased region" description="Polar residues" evidence="1">
    <location>
        <begin position="296"/>
        <end position="305"/>
    </location>
</feature>
<reference evidence="3" key="1">
    <citation type="submission" date="2021-01" db="EMBL/GenBank/DDBJ databases">
        <authorList>
            <person name="Corre E."/>
            <person name="Pelletier E."/>
            <person name="Niang G."/>
            <person name="Scheremetjew M."/>
            <person name="Finn R."/>
            <person name="Kale V."/>
            <person name="Holt S."/>
            <person name="Cochrane G."/>
            <person name="Meng A."/>
            <person name="Brown T."/>
            <person name="Cohen L."/>
        </authorList>
    </citation>
    <scope>NUCLEOTIDE SEQUENCE</scope>
    <source>
        <strain evidence="3">CCCM811</strain>
    </source>
</reference>
<evidence type="ECO:0000256" key="2">
    <source>
        <dbReference type="SAM" id="Phobius"/>
    </source>
</evidence>
<feature type="region of interest" description="Disordered" evidence="1">
    <location>
        <begin position="464"/>
        <end position="515"/>
    </location>
</feature>
<keyword evidence="2" id="KW-1133">Transmembrane helix</keyword>
<feature type="region of interest" description="Disordered" evidence="1">
    <location>
        <begin position="295"/>
        <end position="328"/>
    </location>
</feature>
<dbReference type="EMBL" id="HBIV01017131">
    <property type="protein sequence ID" value="CAE0660877.1"/>
    <property type="molecule type" value="Transcribed_RNA"/>
</dbReference>
<feature type="transmembrane region" description="Helical" evidence="2">
    <location>
        <begin position="103"/>
        <end position="124"/>
    </location>
</feature>
<keyword evidence="2" id="KW-0812">Transmembrane</keyword>
<evidence type="ECO:0000256" key="1">
    <source>
        <dbReference type="SAM" id="MobiDB-lite"/>
    </source>
</evidence>
<feature type="compositionally biased region" description="Polar residues" evidence="1">
    <location>
        <begin position="503"/>
        <end position="515"/>
    </location>
</feature>
<feature type="transmembrane region" description="Helical" evidence="2">
    <location>
        <begin position="6"/>
        <end position="24"/>
    </location>
</feature>
<feature type="transmembrane region" description="Helical" evidence="2">
    <location>
        <begin position="174"/>
        <end position="194"/>
    </location>
</feature>
<sequence>MEAGLLALKIVILALSSVLLYVVYNFFSTQNWLKLILFLLYCLAVVLTVVQIFVTHYVPAMAIYMTLIFNWQGQAIAITGILDSAQLLHVILRLLNYTYTNRFYLKLWIASMVISLGPLVLLLVTESQGVEKPDEVISLHSYRIMSATLMSMEIAGYIVLLYRLSYSKFSITVSVIYFTSTIVSRLGILAGLILRICNMAPEATEYIHYTCVMATMLTMIMFTKVFHVSVETLGIHLSKWADALSKVGRPGASSAGAPYPAIASSPMVHGMTDTDIKDLKGGGRGFERSRSRKMFTLSSSVSAPQHSRPPFSQRPMFSKRGSPPKHDRHLDTKIMQQQLQLQHQLRNLKRQQHHDLQLLHKSGTFEAIHPLRPTGPIFRGASEEGKGSRGGGSGGEGRGGEGGGEGDTSEPVEGEGTGGACAGLSRSTTCLDTNLPKNDLNLTPSNSLYQLKLTNTENVSTVAARGPGVPTPSPLPIGRLSSTLTPGGVVGHGSSVDSSSVGTKRSSISEKWQFR</sequence>
<feature type="transmembrane region" description="Helical" evidence="2">
    <location>
        <begin position="206"/>
        <end position="226"/>
    </location>
</feature>
<name>A0A7S4DP04_9EUKA</name>
<gene>
    <name evidence="3" type="ORF">LGLO00237_LOCUS12464</name>
</gene>
<feature type="region of interest" description="Disordered" evidence="1">
    <location>
        <begin position="368"/>
        <end position="421"/>
    </location>
</feature>
<organism evidence="3">
    <name type="scientific">Lotharella globosa</name>
    <dbReference type="NCBI Taxonomy" id="91324"/>
    <lineage>
        <taxon>Eukaryota</taxon>
        <taxon>Sar</taxon>
        <taxon>Rhizaria</taxon>
        <taxon>Cercozoa</taxon>
        <taxon>Chlorarachniophyceae</taxon>
        <taxon>Lotharella</taxon>
    </lineage>
</organism>
<proteinExistence type="predicted"/>
<feature type="transmembrane region" description="Helical" evidence="2">
    <location>
        <begin position="60"/>
        <end position="82"/>
    </location>
</feature>
<feature type="transmembrane region" description="Helical" evidence="2">
    <location>
        <begin position="36"/>
        <end position="54"/>
    </location>
</feature>
<keyword evidence="2" id="KW-0472">Membrane</keyword>
<accession>A0A7S4DP04</accession>
<feature type="compositionally biased region" description="Gly residues" evidence="1">
    <location>
        <begin position="388"/>
        <end position="406"/>
    </location>
</feature>
<dbReference type="AlphaFoldDB" id="A0A7S4DP04"/>
<feature type="transmembrane region" description="Helical" evidence="2">
    <location>
        <begin position="144"/>
        <end position="162"/>
    </location>
</feature>